<sequence>MQASSGLGHARLAPGRVGTRLRAHRTRPGGAASGPVGRGRCSIHAGSGSGHTGLGRVARLPVRSGEAGARSTRVPASRTGLGRVARVSGSGRARPVPSPREFRLPHSTARPSCAGSGSGHGRSCPSTPVPASRTPDSAGWREAGTQHARVPASLTPARAGSLNSGLPHADQGGIMSSGRCRPTRPLDARPAAGRSPAPQIGVQRPGDEPPQSVRAGLTSSSASSARGCGIAASLARYARAWISYSSW</sequence>
<dbReference type="AlphaFoldDB" id="A0A1K1QKQ1"/>
<accession>A0A1K1QKQ1</accession>
<gene>
    <name evidence="2" type="ORF">SAMN04489730_1938</name>
</gene>
<evidence type="ECO:0000256" key="1">
    <source>
        <dbReference type="SAM" id="MobiDB-lite"/>
    </source>
</evidence>
<dbReference type="EMBL" id="FPJG01000006">
    <property type="protein sequence ID" value="SFW60514.1"/>
    <property type="molecule type" value="Genomic_DNA"/>
</dbReference>
<dbReference type="STRING" id="546364.SAMN04489730_1938"/>
<reference evidence="3" key="1">
    <citation type="submission" date="2016-11" db="EMBL/GenBank/DDBJ databases">
        <authorList>
            <person name="Varghese N."/>
            <person name="Submissions S."/>
        </authorList>
    </citation>
    <scope>NUCLEOTIDE SEQUENCE [LARGE SCALE GENOMIC DNA]</scope>
    <source>
        <strain evidence="3">DSM 44671</strain>
    </source>
</reference>
<feature type="region of interest" description="Disordered" evidence="1">
    <location>
        <begin position="1"/>
        <end position="226"/>
    </location>
</feature>
<dbReference type="Proteomes" id="UP000182740">
    <property type="component" value="Unassembled WGS sequence"/>
</dbReference>
<keyword evidence="3" id="KW-1185">Reference proteome</keyword>
<organism evidence="2 3">
    <name type="scientific">Amycolatopsis australiensis</name>
    <dbReference type="NCBI Taxonomy" id="546364"/>
    <lineage>
        <taxon>Bacteria</taxon>
        <taxon>Bacillati</taxon>
        <taxon>Actinomycetota</taxon>
        <taxon>Actinomycetes</taxon>
        <taxon>Pseudonocardiales</taxon>
        <taxon>Pseudonocardiaceae</taxon>
        <taxon>Amycolatopsis</taxon>
    </lineage>
</organism>
<evidence type="ECO:0000313" key="2">
    <source>
        <dbReference type="EMBL" id="SFW60514.1"/>
    </source>
</evidence>
<name>A0A1K1QKQ1_9PSEU</name>
<proteinExistence type="predicted"/>
<evidence type="ECO:0000313" key="3">
    <source>
        <dbReference type="Proteomes" id="UP000182740"/>
    </source>
</evidence>
<protein>
    <submittedName>
        <fullName evidence="2">Uncharacterized protein</fullName>
    </submittedName>
</protein>